<name>A0ABD5NXW9_9EURY</name>
<organism evidence="1 2">
    <name type="scientific">Natribaculum luteum</name>
    <dbReference type="NCBI Taxonomy" id="1586232"/>
    <lineage>
        <taxon>Archaea</taxon>
        <taxon>Methanobacteriati</taxon>
        <taxon>Methanobacteriota</taxon>
        <taxon>Stenosarchaea group</taxon>
        <taxon>Halobacteria</taxon>
        <taxon>Halobacteriales</taxon>
        <taxon>Natrialbaceae</taxon>
        <taxon>Natribaculum</taxon>
    </lineage>
</organism>
<dbReference type="GeneID" id="71854295"/>
<gene>
    <name evidence="1" type="ORF">ACFOZ7_07210</name>
</gene>
<dbReference type="AlphaFoldDB" id="A0ABD5NXW9"/>
<evidence type="ECO:0008006" key="3">
    <source>
        <dbReference type="Google" id="ProtNLM"/>
    </source>
</evidence>
<dbReference type="RefSeq" id="WP_246966380.1">
    <property type="nucleotide sequence ID" value="NZ_CP095397.1"/>
</dbReference>
<comment type="caution">
    <text evidence="1">The sequence shown here is derived from an EMBL/GenBank/DDBJ whole genome shotgun (WGS) entry which is preliminary data.</text>
</comment>
<sequence>MPTCKRCGATPATDELVRHESGDLLLVHCPECRGLMGTYREPGHRPER</sequence>
<dbReference type="Proteomes" id="UP001595821">
    <property type="component" value="Unassembled WGS sequence"/>
</dbReference>
<protein>
    <recommendedName>
        <fullName evidence="3">Transcription factor zinc-finger domain-containing protein</fullName>
    </recommendedName>
</protein>
<dbReference type="EMBL" id="JBHSDJ010000016">
    <property type="protein sequence ID" value="MFC4246787.1"/>
    <property type="molecule type" value="Genomic_DNA"/>
</dbReference>
<proteinExistence type="predicted"/>
<reference evidence="1 2" key="1">
    <citation type="journal article" date="2014" name="Int. J. Syst. Evol. Microbiol.">
        <title>Complete genome sequence of Corynebacterium casei LMG S-19264T (=DSM 44701T), isolated from a smear-ripened cheese.</title>
        <authorList>
            <consortium name="US DOE Joint Genome Institute (JGI-PGF)"/>
            <person name="Walter F."/>
            <person name="Albersmeier A."/>
            <person name="Kalinowski J."/>
            <person name="Ruckert C."/>
        </authorList>
    </citation>
    <scope>NUCLEOTIDE SEQUENCE [LARGE SCALE GENOMIC DNA]</scope>
    <source>
        <strain evidence="1 2">IBRC-M 10912</strain>
    </source>
</reference>
<evidence type="ECO:0000313" key="1">
    <source>
        <dbReference type="EMBL" id="MFC4246787.1"/>
    </source>
</evidence>
<accession>A0ABD5NXW9</accession>
<evidence type="ECO:0000313" key="2">
    <source>
        <dbReference type="Proteomes" id="UP001595821"/>
    </source>
</evidence>